<sequence length="140" mass="15638">MAFPGMRISAFPQLYGKLPQKKSECEALQLYTPPPRPSSSLQSAHVIWHHFRACASQLSRSFTASYRKGSESLRHVLNATVHAIWYFRTCAAQFFRSFTASHRKGNLSPRQEAQASQLRATASEIALAATCSDFNVETTT</sequence>
<reference evidence="1 2" key="1">
    <citation type="journal article" date="2023" name="Sci. Data">
        <title>Genome assembly of the Korean intertidal mud-creeper Batillaria attramentaria.</title>
        <authorList>
            <person name="Patra A.K."/>
            <person name="Ho P.T."/>
            <person name="Jun S."/>
            <person name="Lee S.J."/>
            <person name="Kim Y."/>
            <person name="Won Y.J."/>
        </authorList>
    </citation>
    <scope>NUCLEOTIDE SEQUENCE [LARGE SCALE GENOMIC DNA]</scope>
    <source>
        <strain evidence="1">Wonlab-2016</strain>
    </source>
</reference>
<gene>
    <name evidence="1" type="ORF">BaRGS_00027955</name>
</gene>
<name>A0ABD0K0Y0_9CAEN</name>
<evidence type="ECO:0000313" key="1">
    <source>
        <dbReference type="EMBL" id="KAK7480789.1"/>
    </source>
</evidence>
<dbReference type="AlphaFoldDB" id="A0ABD0K0Y0"/>
<accession>A0ABD0K0Y0</accession>
<dbReference type="Proteomes" id="UP001519460">
    <property type="component" value="Unassembled WGS sequence"/>
</dbReference>
<evidence type="ECO:0000313" key="2">
    <source>
        <dbReference type="Proteomes" id="UP001519460"/>
    </source>
</evidence>
<proteinExistence type="predicted"/>
<keyword evidence="2" id="KW-1185">Reference proteome</keyword>
<dbReference type="EMBL" id="JACVVK020000274">
    <property type="protein sequence ID" value="KAK7480789.1"/>
    <property type="molecule type" value="Genomic_DNA"/>
</dbReference>
<protein>
    <submittedName>
        <fullName evidence="1">Uncharacterized protein</fullName>
    </submittedName>
</protein>
<organism evidence="1 2">
    <name type="scientific">Batillaria attramentaria</name>
    <dbReference type="NCBI Taxonomy" id="370345"/>
    <lineage>
        <taxon>Eukaryota</taxon>
        <taxon>Metazoa</taxon>
        <taxon>Spiralia</taxon>
        <taxon>Lophotrochozoa</taxon>
        <taxon>Mollusca</taxon>
        <taxon>Gastropoda</taxon>
        <taxon>Caenogastropoda</taxon>
        <taxon>Sorbeoconcha</taxon>
        <taxon>Cerithioidea</taxon>
        <taxon>Batillariidae</taxon>
        <taxon>Batillaria</taxon>
    </lineage>
</organism>
<comment type="caution">
    <text evidence="1">The sequence shown here is derived from an EMBL/GenBank/DDBJ whole genome shotgun (WGS) entry which is preliminary data.</text>
</comment>